<feature type="compositionally biased region" description="Basic and acidic residues" evidence="1">
    <location>
        <begin position="131"/>
        <end position="142"/>
    </location>
</feature>
<dbReference type="Proteomes" id="UP001418222">
    <property type="component" value="Unassembled WGS sequence"/>
</dbReference>
<proteinExistence type="predicted"/>
<dbReference type="AlphaFoldDB" id="A0AAP0B6G4"/>
<evidence type="ECO:0000313" key="3">
    <source>
        <dbReference type="Proteomes" id="UP001418222"/>
    </source>
</evidence>
<dbReference type="EMBL" id="JBBWWQ010000014">
    <property type="protein sequence ID" value="KAK8930680.1"/>
    <property type="molecule type" value="Genomic_DNA"/>
</dbReference>
<protein>
    <submittedName>
        <fullName evidence="2">Uncharacterized protein</fullName>
    </submittedName>
</protein>
<evidence type="ECO:0000313" key="2">
    <source>
        <dbReference type="EMBL" id="KAK8930680.1"/>
    </source>
</evidence>
<comment type="caution">
    <text evidence="2">The sequence shown here is derived from an EMBL/GenBank/DDBJ whole genome shotgun (WGS) entry which is preliminary data.</text>
</comment>
<feature type="region of interest" description="Disordered" evidence="1">
    <location>
        <begin position="131"/>
        <end position="158"/>
    </location>
</feature>
<sequence length="277" mass="31270">MIKRLDRVLLPHKQTIEKKKKKAVRVTEGITDSSSSKNNEKETYDTQLTESSEESRKDMCAHVLISSEPVIRTQFGGSQSDAILAEALEIWIGQVVENIYANIKWETSQMVTDMEGETSHMAVLIEGEQYGDKRGDQDDDKVGAQWTEPSTTSKIPTFSPTADQIAKARVNSFAEEEEEIRLSKKKLHLPNTLPLSTSPHEIKSENFDPLYKCILHTKLPKKSITINGECFAPLSLHLFLKSHLTSFQQPTGSTLIYAQSFKNTGQRKKFVIHECVF</sequence>
<feature type="compositionally biased region" description="Polar residues" evidence="1">
    <location>
        <begin position="147"/>
        <end position="158"/>
    </location>
</feature>
<evidence type="ECO:0000256" key="1">
    <source>
        <dbReference type="SAM" id="MobiDB-lite"/>
    </source>
</evidence>
<feature type="region of interest" description="Disordered" evidence="1">
    <location>
        <begin position="20"/>
        <end position="56"/>
    </location>
</feature>
<organism evidence="2 3">
    <name type="scientific">Platanthera zijinensis</name>
    <dbReference type="NCBI Taxonomy" id="2320716"/>
    <lineage>
        <taxon>Eukaryota</taxon>
        <taxon>Viridiplantae</taxon>
        <taxon>Streptophyta</taxon>
        <taxon>Embryophyta</taxon>
        <taxon>Tracheophyta</taxon>
        <taxon>Spermatophyta</taxon>
        <taxon>Magnoliopsida</taxon>
        <taxon>Liliopsida</taxon>
        <taxon>Asparagales</taxon>
        <taxon>Orchidaceae</taxon>
        <taxon>Orchidoideae</taxon>
        <taxon>Orchideae</taxon>
        <taxon>Orchidinae</taxon>
        <taxon>Platanthera</taxon>
    </lineage>
</organism>
<keyword evidence="3" id="KW-1185">Reference proteome</keyword>
<reference evidence="2 3" key="1">
    <citation type="journal article" date="2022" name="Nat. Plants">
        <title>Genomes of leafy and leafless Platanthera orchids illuminate the evolution of mycoheterotrophy.</title>
        <authorList>
            <person name="Li M.H."/>
            <person name="Liu K.W."/>
            <person name="Li Z."/>
            <person name="Lu H.C."/>
            <person name="Ye Q.L."/>
            <person name="Zhang D."/>
            <person name="Wang J.Y."/>
            <person name="Li Y.F."/>
            <person name="Zhong Z.M."/>
            <person name="Liu X."/>
            <person name="Yu X."/>
            <person name="Liu D.K."/>
            <person name="Tu X.D."/>
            <person name="Liu B."/>
            <person name="Hao Y."/>
            <person name="Liao X.Y."/>
            <person name="Jiang Y.T."/>
            <person name="Sun W.H."/>
            <person name="Chen J."/>
            <person name="Chen Y.Q."/>
            <person name="Ai Y."/>
            <person name="Zhai J.W."/>
            <person name="Wu S.S."/>
            <person name="Zhou Z."/>
            <person name="Hsiao Y.Y."/>
            <person name="Wu W.L."/>
            <person name="Chen Y.Y."/>
            <person name="Lin Y.F."/>
            <person name="Hsu J.L."/>
            <person name="Li C.Y."/>
            <person name="Wang Z.W."/>
            <person name="Zhao X."/>
            <person name="Zhong W.Y."/>
            <person name="Ma X.K."/>
            <person name="Ma L."/>
            <person name="Huang J."/>
            <person name="Chen G.Z."/>
            <person name="Huang M.Z."/>
            <person name="Huang L."/>
            <person name="Peng D.H."/>
            <person name="Luo Y.B."/>
            <person name="Zou S.Q."/>
            <person name="Chen S.P."/>
            <person name="Lan S."/>
            <person name="Tsai W.C."/>
            <person name="Van de Peer Y."/>
            <person name="Liu Z.J."/>
        </authorList>
    </citation>
    <scope>NUCLEOTIDE SEQUENCE [LARGE SCALE GENOMIC DNA]</scope>
    <source>
        <strain evidence="2">Lor287</strain>
    </source>
</reference>
<gene>
    <name evidence="2" type="ORF">KSP39_PZI016248</name>
</gene>
<accession>A0AAP0B6G4</accession>
<name>A0AAP0B6G4_9ASPA</name>